<dbReference type="EMBL" id="UGRU01000001">
    <property type="protein sequence ID" value="SUA43241.1"/>
    <property type="molecule type" value="Genomic_DNA"/>
</dbReference>
<accession>A0A378WS07</accession>
<evidence type="ECO:0000313" key="1">
    <source>
        <dbReference type="EMBL" id="SUA43241.1"/>
    </source>
</evidence>
<gene>
    <name evidence="1" type="ORF">NCTC13184_02604</name>
</gene>
<evidence type="ECO:0000313" key="2">
    <source>
        <dbReference type="Proteomes" id="UP000255082"/>
    </source>
</evidence>
<protein>
    <recommendedName>
        <fullName evidence="3">DNA helicase</fullName>
    </recommendedName>
</protein>
<reference evidence="1 2" key="1">
    <citation type="submission" date="2018-06" db="EMBL/GenBank/DDBJ databases">
        <authorList>
            <consortium name="Pathogen Informatics"/>
            <person name="Doyle S."/>
        </authorList>
    </citation>
    <scope>NUCLEOTIDE SEQUENCE [LARGE SCALE GENOMIC DNA]</scope>
    <source>
        <strain evidence="1 2">NCTC13184</strain>
    </source>
</reference>
<dbReference type="AlphaFoldDB" id="A0A378WS07"/>
<organism evidence="1 2">
    <name type="scientific">Nocardia africana</name>
    <dbReference type="NCBI Taxonomy" id="134964"/>
    <lineage>
        <taxon>Bacteria</taxon>
        <taxon>Bacillati</taxon>
        <taxon>Actinomycetota</taxon>
        <taxon>Actinomycetes</taxon>
        <taxon>Mycobacteriales</taxon>
        <taxon>Nocardiaceae</taxon>
        <taxon>Nocardia</taxon>
    </lineage>
</organism>
<proteinExistence type="predicted"/>
<name>A0A378WS07_9NOCA</name>
<dbReference type="Proteomes" id="UP000255082">
    <property type="component" value="Unassembled WGS sequence"/>
</dbReference>
<evidence type="ECO:0008006" key="3">
    <source>
        <dbReference type="Google" id="ProtNLM"/>
    </source>
</evidence>
<sequence length="145" mass="16379">MPDRLTEDRPAADRAAELEREQSYLTLLYQRLDGMREYAQRRLRTVLLETGGTPQARSERESFTQLYSEDLAKYDAAENGLCFGRIDLSAGNTEDTGDASAEGEYRYIGRLGILDEDDDYNTLLLDWRAPLARPFYLATTAAPTA</sequence>